<dbReference type="RefSeq" id="WP_156005652.1">
    <property type="nucleotide sequence ID" value="NZ_CP046276.1"/>
</dbReference>
<keyword evidence="2" id="KW-0732">Signal</keyword>
<gene>
    <name evidence="3" type="ORF">STABA_v1c01920</name>
</gene>
<keyword evidence="4" id="KW-1185">Reference proteome</keyword>
<evidence type="ECO:0000313" key="3">
    <source>
        <dbReference type="EMBL" id="QGS51559.1"/>
    </source>
</evidence>
<dbReference type="EMBL" id="CP046276">
    <property type="protein sequence ID" value="QGS51559.1"/>
    <property type="molecule type" value="Genomic_DNA"/>
</dbReference>
<feature type="region of interest" description="Disordered" evidence="1">
    <location>
        <begin position="28"/>
        <end position="60"/>
    </location>
</feature>
<evidence type="ECO:0000256" key="2">
    <source>
        <dbReference type="SAM" id="SignalP"/>
    </source>
</evidence>
<dbReference type="PROSITE" id="PS51257">
    <property type="entry name" value="PROKAR_LIPOPROTEIN"/>
    <property type="match status" value="1"/>
</dbReference>
<evidence type="ECO:0000313" key="4">
    <source>
        <dbReference type="Proteomes" id="UP000424468"/>
    </source>
</evidence>
<name>A0A6I6C800_9MOLU</name>
<accession>A0A6I6C800</accession>
<feature type="signal peptide" evidence="2">
    <location>
        <begin position="1"/>
        <end position="23"/>
    </location>
</feature>
<sequence>MKKLLTILSVLTMSSFSASILVACDSNNNQQNEKNDNPSNENNNVNNNNENNNEEKPQEENNELIDLSALKYKNLPAGYMENGVYDRDNGANLGNKKNLEYKINAESILFSLNQLNKIDLKSSDIEISEIDNGTAGMNGVAVIKAAIGSKSVKGETSLILNQNINFSALVGNRKLNNIYIKQDIFDNLETEIKDPNNKSAFAAYIVEQIGVSNPALEALAEPMVSGAEKILPKVNFTSKEFVIQETPSLNGLFVADQNLKFELNFVKDERAFFIKNKDSLPLVNMELDKNTDVSPSENYISLKKTVYKKLNNSNSWKNKVSLEEFIKFTRVQKGKRNMYYINVIAGSSKLYGHDFLLFFMSGKLFDEQGSVRVNAQVKNN</sequence>
<feature type="compositionally biased region" description="Low complexity" evidence="1">
    <location>
        <begin position="28"/>
        <end position="51"/>
    </location>
</feature>
<feature type="chain" id="PRO_5026348663" description="Lipoprotein" evidence="2">
    <location>
        <begin position="24"/>
        <end position="380"/>
    </location>
</feature>
<organism evidence="3 4">
    <name type="scientific">Spiroplasma tabanidicola</name>
    <dbReference type="NCBI Taxonomy" id="324079"/>
    <lineage>
        <taxon>Bacteria</taxon>
        <taxon>Bacillati</taxon>
        <taxon>Mycoplasmatota</taxon>
        <taxon>Mollicutes</taxon>
        <taxon>Entomoplasmatales</taxon>
        <taxon>Spiroplasmataceae</taxon>
        <taxon>Spiroplasma</taxon>
    </lineage>
</organism>
<dbReference type="Proteomes" id="UP000424468">
    <property type="component" value="Chromosome"/>
</dbReference>
<proteinExistence type="predicted"/>
<dbReference type="AlphaFoldDB" id="A0A6I6C800"/>
<reference evidence="3 4" key="1">
    <citation type="submission" date="2019-11" db="EMBL/GenBank/DDBJ databases">
        <title>Complete genome sequence of Spiroplasma tabanidicola TAUS-1 (DSM 22603).</title>
        <authorList>
            <person name="Huang C.-T."/>
            <person name="Lin Y.-C."/>
            <person name="Kuo C.-H."/>
        </authorList>
    </citation>
    <scope>NUCLEOTIDE SEQUENCE [LARGE SCALE GENOMIC DNA]</scope>
    <source>
        <strain evidence="3 4">TAUS-1</strain>
    </source>
</reference>
<dbReference type="OrthoDB" id="387663at2"/>
<protein>
    <recommendedName>
        <fullName evidence="5">Lipoprotein</fullName>
    </recommendedName>
</protein>
<evidence type="ECO:0008006" key="5">
    <source>
        <dbReference type="Google" id="ProtNLM"/>
    </source>
</evidence>
<dbReference type="KEGG" id="stab:STABA_v1c01920"/>
<evidence type="ECO:0000256" key="1">
    <source>
        <dbReference type="SAM" id="MobiDB-lite"/>
    </source>
</evidence>